<feature type="region of interest" description="Disordered" evidence="1">
    <location>
        <begin position="1"/>
        <end position="87"/>
    </location>
</feature>
<proteinExistence type="predicted"/>
<sequence>MRPPHAALDATSGNPGSPRTTEDDLTDGSWKERRTRKHRNQRTSLDRSPSEDSGTQRLHPRYIHRSKQFGKDCLSSPAAARSGSAGQTLVSAYQGIVECGRWGD</sequence>
<organism evidence="2 3">
    <name type="scientific">Pleurodeles waltl</name>
    <name type="common">Iberian ribbed newt</name>
    <dbReference type="NCBI Taxonomy" id="8319"/>
    <lineage>
        <taxon>Eukaryota</taxon>
        <taxon>Metazoa</taxon>
        <taxon>Chordata</taxon>
        <taxon>Craniata</taxon>
        <taxon>Vertebrata</taxon>
        <taxon>Euteleostomi</taxon>
        <taxon>Amphibia</taxon>
        <taxon>Batrachia</taxon>
        <taxon>Caudata</taxon>
        <taxon>Salamandroidea</taxon>
        <taxon>Salamandridae</taxon>
        <taxon>Pleurodelinae</taxon>
        <taxon>Pleurodeles</taxon>
    </lineage>
</organism>
<gene>
    <name evidence="2" type="ORF">NDU88_008064</name>
</gene>
<evidence type="ECO:0000313" key="3">
    <source>
        <dbReference type="Proteomes" id="UP001066276"/>
    </source>
</evidence>
<evidence type="ECO:0000313" key="2">
    <source>
        <dbReference type="EMBL" id="KAJ1119880.1"/>
    </source>
</evidence>
<dbReference type="EMBL" id="JANPWB010000012">
    <property type="protein sequence ID" value="KAJ1119880.1"/>
    <property type="molecule type" value="Genomic_DNA"/>
</dbReference>
<comment type="caution">
    <text evidence="2">The sequence shown here is derived from an EMBL/GenBank/DDBJ whole genome shotgun (WGS) entry which is preliminary data.</text>
</comment>
<dbReference type="Proteomes" id="UP001066276">
    <property type="component" value="Chromosome 8"/>
</dbReference>
<feature type="compositionally biased region" description="Low complexity" evidence="1">
    <location>
        <begin position="75"/>
        <end position="86"/>
    </location>
</feature>
<dbReference type="AlphaFoldDB" id="A0AAV7NUY6"/>
<name>A0AAV7NUY6_PLEWA</name>
<feature type="compositionally biased region" description="Basic residues" evidence="1">
    <location>
        <begin position="58"/>
        <end position="68"/>
    </location>
</feature>
<accession>A0AAV7NUY6</accession>
<reference evidence="2" key="1">
    <citation type="journal article" date="2022" name="bioRxiv">
        <title>Sequencing and chromosome-scale assembly of the giantPleurodeles waltlgenome.</title>
        <authorList>
            <person name="Brown T."/>
            <person name="Elewa A."/>
            <person name="Iarovenko S."/>
            <person name="Subramanian E."/>
            <person name="Araus A.J."/>
            <person name="Petzold A."/>
            <person name="Susuki M."/>
            <person name="Suzuki K.-i.T."/>
            <person name="Hayashi T."/>
            <person name="Toyoda A."/>
            <person name="Oliveira C."/>
            <person name="Osipova E."/>
            <person name="Leigh N.D."/>
            <person name="Simon A."/>
            <person name="Yun M.H."/>
        </authorList>
    </citation>
    <scope>NUCLEOTIDE SEQUENCE</scope>
    <source>
        <strain evidence="2">20211129_DDA</strain>
        <tissue evidence="2">Liver</tissue>
    </source>
</reference>
<protein>
    <submittedName>
        <fullName evidence="2">Uncharacterized protein</fullName>
    </submittedName>
</protein>
<keyword evidence="3" id="KW-1185">Reference proteome</keyword>
<evidence type="ECO:0000256" key="1">
    <source>
        <dbReference type="SAM" id="MobiDB-lite"/>
    </source>
</evidence>